<feature type="transmembrane region" description="Helical" evidence="6">
    <location>
        <begin position="119"/>
        <end position="142"/>
    </location>
</feature>
<evidence type="ECO:0000256" key="4">
    <source>
        <dbReference type="ARBA" id="ARBA00022989"/>
    </source>
</evidence>
<keyword evidence="8" id="KW-1185">Reference proteome</keyword>
<feature type="transmembrane region" description="Helical" evidence="6">
    <location>
        <begin position="423"/>
        <end position="442"/>
    </location>
</feature>
<sequence length="706" mass="76529">MVLCIALAALLGAQTGVFVIFPVLVIAFLMHDESPKAGFLLVAGSALGTVISFGTIDLFLTARPLFMLATLIVTCILGYWAAQGFRGRWPGAFAAFFANLIVVGAAFAAIGGAKLGEQVAFYWTLEIVLGLAVTWLVMLCLWPAPSTRDLDNLCSGIAQECAVLLDRTADRLTAGQVISYHPSPVSLMNFGKWRHQVDCLKWRYRGEQQQYDAVRQRMRNLMLAYVNVRHMERTLQDMPQGDEVAKVCAAMNSVLRGLAQGMKDPAGLGGLDAPLRVIDRHRIIAAENLQEPDIELRRLPSKLAAFTTAVRELQENLMALADPEMSEVPIPVEPSPAGQTAWIAQDSAKAALKLTLGVAVALLLHLSSFVPAGAYLVLGLVVVMVQPNLGKSHLRVRLWFPGVLAGSAYSLLGLGLISVAPHFPLLLAWLATGFLIGAYIGAGHDRISYSGFQICIGIAVILGTAAFPVATVVPAEERVLGAVLGFVVALVIGQNLWPEHPADMLRKNVADNLRALTPALQRISSAKDPDPAMLNAHLLRLQTDVQTDFALLYDFSYMLRGKIRAKYDYGGMTHATGNMFHQMWTLHQALQRIKDPEISRAMIAPTTGALEQVGLLVEALADELSAGRALEDGTIRARLAALDVAIEEVKSMPIKAGESQRAWLFGVNFIREMRHQLALVVTSIEAENTPILPDTSKLALTYEGIG</sequence>
<organism evidence="7 8">
    <name type="scientific">Ruegeria spongiae</name>
    <dbReference type="NCBI Taxonomy" id="2942209"/>
    <lineage>
        <taxon>Bacteria</taxon>
        <taxon>Pseudomonadati</taxon>
        <taxon>Pseudomonadota</taxon>
        <taxon>Alphaproteobacteria</taxon>
        <taxon>Rhodobacterales</taxon>
        <taxon>Roseobacteraceae</taxon>
        <taxon>Ruegeria</taxon>
    </lineage>
</organism>
<keyword evidence="2" id="KW-1003">Cell membrane</keyword>
<feature type="transmembrane region" description="Helical" evidence="6">
    <location>
        <begin position="396"/>
        <end position="417"/>
    </location>
</feature>
<evidence type="ECO:0000256" key="5">
    <source>
        <dbReference type="ARBA" id="ARBA00023136"/>
    </source>
</evidence>
<dbReference type="PANTHER" id="PTHR30509:SF9">
    <property type="entry name" value="MULTIDRUG RESISTANCE PROTEIN MDTO"/>
    <property type="match status" value="1"/>
</dbReference>
<feature type="transmembrane region" description="Helical" evidence="6">
    <location>
        <begin position="62"/>
        <end position="81"/>
    </location>
</feature>
<reference evidence="7" key="1">
    <citation type="submission" date="2022-05" db="EMBL/GenBank/DDBJ databases">
        <authorList>
            <person name="Park J.-S."/>
        </authorList>
    </citation>
    <scope>NUCLEOTIDE SEQUENCE</scope>
    <source>
        <strain evidence="7">2012CJ41-6</strain>
    </source>
</reference>
<evidence type="ECO:0000256" key="6">
    <source>
        <dbReference type="SAM" id="Phobius"/>
    </source>
</evidence>
<evidence type="ECO:0000256" key="1">
    <source>
        <dbReference type="ARBA" id="ARBA00004651"/>
    </source>
</evidence>
<dbReference type="EMBL" id="JAMFMB010000032">
    <property type="protein sequence ID" value="MCL6285596.1"/>
    <property type="molecule type" value="Genomic_DNA"/>
</dbReference>
<feature type="transmembrane region" description="Helical" evidence="6">
    <location>
        <begin position="372"/>
        <end position="389"/>
    </location>
</feature>
<proteinExistence type="predicted"/>
<keyword evidence="3 6" id="KW-0812">Transmembrane</keyword>
<dbReference type="Proteomes" id="UP001203880">
    <property type="component" value="Unassembled WGS sequence"/>
</dbReference>
<gene>
    <name evidence="7" type="ORF">M3P21_18865</name>
</gene>
<accession>A0ABT0Q6T8</accession>
<feature type="transmembrane region" description="Helical" evidence="6">
    <location>
        <begin position="6"/>
        <end position="30"/>
    </location>
</feature>
<comment type="subcellular location">
    <subcellularLocation>
        <location evidence="1">Cell membrane</location>
        <topology evidence="1">Multi-pass membrane protein</topology>
    </subcellularLocation>
</comment>
<feature type="transmembrane region" description="Helical" evidence="6">
    <location>
        <begin position="93"/>
        <end position="113"/>
    </location>
</feature>
<dbReference type="PANTHER" id="PTHR30509">
    <property type="entry name" value="P-HYDROXYBENZOIC ACID EFFLUX PUMP SUBUNIT-RELATED"/>
    <property type="match status" value="1"/>
</dbReference>
<evidence type="ECO:0000313" key="8">
    <source>
        <dbReference type="Proteomes" id="UP001203880"/>
    </source>
</evidence>
<feature type="transmembrane region" description="Helical" evidence="6">
    <location>
        <begin position="37"/>
        <end position="56"/>
    </location>
</feature>
<name>A0ABT0Q6T8_9RHOB</name>
<comment type="caution">
    <text evidence="7">The sequence shown here is derived from an EMBL/GenBank/DDBJ whole genome shotgun (WGS) entry which is preliminary data.</text>
</comment>
<protein>
    <submittedName>
        <fullName evidence="7">FUSC family protein</fullName>
    </submittedName>
</protein>
<keyword evidence="4 6" id="KW-1133">Transmembrane helix</keyword>
<keyword evidence="5 6" id="KW-0472">Membrane</keyword>
<evidence type="ECO:0000313" key="7">
    <source>
        <dbReference type="EMBL" id="MCL6285596.1"/>
    </source>
</evidence>
<evidence type="ECO:0000256" key="3">
    <source>
        <dbReference type="ARBA" id="ARBA00022692"/>
    </source>
</evidence>
<dbReference type="RefSeq" id="WP_249712527.1">
    <property type="nucleotide sequence ID" value="NZ_JAMFMB010000032.1"/>
</dbReference>
<feature type="transmembrane region" description="Helical" evidence="6">
    <location>
        <begin position="479"/>
        <end position="497"/>
    </location>
</feature>
<evidence type="ECO:0000256" key="2">
    <source>
        <dbReference type="ARBA" id="ARBA00022475"/>
    </source>
</evidence>
<feature type="transmembrane region" description="Helical" evidence="6">
    <location>
        <begin position="454"/>
        <end position="473"/>
    </location>
</feature>